<name>A0A7U2F060_PHANO</name>
<proteinExistence type="predicted"/>
<dbReference type="VEuPathDB" id="FungiDB:JI435_074990"/>
<keyword evidence="2" id="KW-1185">Reference proteome</keyword>
<gene>
    <name evidence="1" type="ORF">JI435_074990</name>
</gene>
<organism evidence="1 2">
    <name type="scientific">Phaeosphaeria nodorum (strain SN15 / ATCC MYA-4574 / FGSC 10173)</name>
    <name type="common">Glume blotch fungus</name>
    <name type="synonym">Parastagonospora nodorum</name>
    <dbReference type="NCBI Taxonomy" id="321614"/>
    <lineage>
        <taxon>Eukaryota</taxon>
        <taxon>Fungi</taxon>
        <taxon>Dikarya</taxon>
        <taxon>Ascomycota</taxon>
        <taxon>Pezizomycotina</taxon>
        <taxon>Dothideomycetes</taxon>
        <taxon>Pleosporomycetidae</taxon>
        <taxon>Pleosporales</taxon>
        <taxon>Pleosporineae</taxon>
        <taxon>Phaeosphaeriaceae</taxon>
        <taxon>Parastagonospora</taxon>
    </lineage>
</organism>
<sequence length="85" mass="9927">MFRFSSDAHLYWMCVSSSRGAPESRTNRIYAMLYQYCSECGTWCRAMRLGNAFRSLRGFVGVDMWVWNIDNSRRAGRPATTRLMI</sequence>
<accession>A0A7U2F060</accession>
<evidence type="ECO:0000313" key="1">
    <source>
        <dbReference type="EMBL" id="QRC94235.1"/>
    </source>
</evidence>
<evidence type="ECO:0000313" key="2">
    <source>
        <dbReference type="Proteomes" id="UP000663193"/>
    </source>
</evidence>
<dbReference type="EMBL" id="CP069026">
    <property type="protein sequence ID" value="QRC94235.1"/>
    <property type="molecule type" value="Genomic_DNA"/>
</dbReference>
<dbReference type="AlphaFoldDB" id="A0A7U2F060"/>
<dbReference type="Proteomes" id="UP000663193">
    <property type="component" value="Chromosome 4"/>
</dbReference>
<protein>
    <submittedName>
        <fullName evidence="1">Uncharacterized protein</fullName>
    </submittedName>
</protein>
<reference evidence="2" key="1">
    <citation type="journal article" date="2021" name="BMC Genomics">
        <title>Chromosome-level genome assembly and manually-curated proteome of model necrotroph Parastagonospora nodorum Sn15 reveals a genome-wide trove of candidate effector homologs, and redundancy of virulence-related functions within an accessory chromosome.</title>
        <authorList>
            <person name="Bertazzoni S."/>
            <person name="Jones D.A.B."/>
            <person name="Phan H.T."/>
            <person name="Tan K.-C."/>
            <person name="Hane J.K."/>
        </authorList>
    </citation>
    <scope>NUCLEOTIDE SEQUENCE [LARGE SCALE GENOMIC DNA]</scope>
    <source>
        <strain evidence="2">SN15 / ATCC MYA-4574 / FGSC 10173)</strain>
    </source>
</reference>